<evidence type="ECO:0000313" key="2">
    <source>
        <dbReference type="EMBL" id="WPZ21004.1"/>
    </source>
</evidence>
<feature type="compositionally biased region" description="Basic and acidic residues" evidence="1">
    <location>
        <begin position="191"/>
        <end position="206"/>
    </location>
</feature>
<feature type="region of interest" description="Disordered" evidence="1">
    <location>
        <begin position="135"/>
        <end position="206"/>
    </location>
</feature>
<organism evidence="2 3">
    <name type="scientific">Sulfitobacter faviae</name>
    <dbReference type="NCBI Taxonomy" id="1775881"/>
    <lineage>
        <taxon>Bacteria</taxon>
        <taxon>Pseudomonadati</taxon>
        <taxon>Pseudomonadota</taxon>
        <taxon>Alphaproteobacteria</taxon>
        <taxon>Rhodobacterales</taxon>
        <taxon>Roseobacteraceae</taxon>
        <taxon>Sulfitobacter</taxon>
    </lineage>
</organism>
<evidence type="ECO:0000313" key="3">
    <source>
        <dbReference type="Proteomes" id="UP001326567"/>
    </source>
</evidence>
<keyword evidence="3" id="KW-1185">Reference proteome</keyword>
<proteinExistence type="predicted"/>
<protein>
    <submittedName>
        <fullName evidence="2">Uncharacterized protein</fullName>
    </submittedName>
</protein>
<feature type="compositionally biased region" description="Basic and acidic residues" evidence="1">
    <location>
        <begin position="135"/>
        <end position="145"/>
    </location>
</feature>
<dbReference type="EMBL" id="CP139725">
    <property type="protein sequence ID" value="WPZ21004.1"/>
    <property type="molecule type" value="Genomic_DNA"/>
</dbReference>
<gene>
    <name evidence="2" type="ORF">T7987_12570</name>
</gene>
<dbReference type="Proteomes" id="UP001326567">
    <property type="component" value="Chromosome"/>
</dbReference>
<reference evidence="2 3" key="1">
    <citation type="submission" date="2023-11" db="EMBL/GenBank/DDBJ databases">
        <title>From the Deep-Sea to the Surface: Bacterial Genomes Isolated from the Moytirra Hydrothermal Vent Plume.</title>
        <authorList>
            <person name="Major S.R."/>
        </authorList>
    </citation>
    <scope>NUCLEOTIDE SEQUENCE [LARGE SCALE GENOMIC DNA]</scope>
    <source>
        <strain evidence="2 3">OXR-9</strain>
    </source>
</reference>
<dbReference type="RefSeq" id="WP_322328128.1">
    <property type="nucleotide sequence ID" value="NZ_CP139725.1"/>
</dbReference>
<evidence type="ECO:0000256" key="1">
    <source>
        <dbReference type="SAM" id="MobiDB-lite"/>
    </source>
</evidence>
<accession>A0ABZ0UXT3</accession>
<feature type="compositionally biased region" description="Polar residues" evidence="1">
    <location>
        <begin position="170"/>
        <end position="181"/>
    </location>
</feature>
<sequence length="206" mass="24132">MTEERHRRKSEMIALKQKDDKVMTSEVTNRTKECLRCGTEFTYERSTKKHCSETCRRAFNIKAQRKREKENKRRRTRDALRRRWENLQDRRADLSSQMGDAVVNEYEGHGTVIGEKKSDQIGRKIDEARPIWDRDERKLRRDAEKAGIPWEQVIAPKKAKPGRPSVAKPSINSQPVASPTQAVRPPSRTMPKIETKKERKALPRRD</sequence>
<name>A0ABZ0UXT3_9RHOB</name>